<organism evidence="1 2">
    <name type="scientific">Paragonimus westermani</name>
    <dbReference type="NCBI Taxonomy" id="34504"/>
    <lineage>
        <taxon>Eukaryota</taxon>
        <taxon>Metazoa</taxon>
        <taxon>Spiralia</taxon>
        <taxon>Lophotrochozoa</taxon>
        <taxon>Platyhelminthes</taxon>
        <taxon>Trematoda</taxon>
        <taxon>Digenea</taxon>
        <taxon>Plagiorchiida</taxon>
        <taxon>Troglotremata</taxon>
        <taxon>Troglotrematidae</taxon>
        <taxon>Paragonimus</taxon>
    </lineage>
</organism>
<name>A0A8T0DV85_9TREM</name>
<accession>A0A8T0DV85</accession>
<dbReference type="AlphaFoldDB" id="A0A8T0DV85"/>
<evidence type="ECO:0000313" key="1">
    <source>
        <dbReference type="EMBL" id="KAF8571855.1"/>
    </source>
</evidence>
<dbReference type="Proteomes" id="UP000699462">
    <property type="component" value="Unassembled WGS sequence"/>
</dbReference>
<reference evidence="1 2" key="1">
    <citation type="submission" date="2019-07" db="EMBL/GenBank/DDBJ databases">
        <title>Annotation for the trematode Paragonimus westermani.</title>
        <authorList>
            <person name="Choi Y.-J."/>
        </authorList>
    </citation>
    <scope>NUCLEOTIDE SEQUENCE [LARGE SCALE GENOMIC DNA]</scope>
    <source>
        <strain evidence="1">180907_Pwestermani</strain>
    </source>
</reference>
<sequence>MSEQSEQMERKLRLVPLLFVSYNTERPFSSLRSQRPGEWSPDGRWSERTWRMISHETFSSLLITTCF</sequence>
<keyword evidence="2" id="KW-1185">Reference proteome</keyword>
<proteinExistence type="predicted"/>
<protein>
    <submittedName>
        <fullName evidence="1">Uncharacterized protein</fullName>
    </submittedName>
</protein>
<comment type="caution">
    <text evidence="1">The sequence shown here is derived from an EMBL/GenBank/DDBJ whole genome shotgun (WGS) entry which is preliminary data.</text>
</comment>
<evidence type="ECO:0000313" key="2">
    <source>
        <dbReference type="Proteomes" id="UP000699462"/>
    </source>
</evidence>
<gene>
    <name evidence="1" type="ORF">P879_05273</name>
</gene>
<dbReference type="EMBL" id="JTDF01000289">
    <property type="protein sequence ID" value="KAF8571855.1"/>
    <property type="molecule type" value="Genomic_DNA"/>
</dbReference>